<feature type="non-terminal residue" evidence="2">
    <location>
        <position position="255"/>
    </location>
</feature>
<dbReference type="Pfam" id="PF13229">
    <property type="entry name" value="Beta_helix"/>
    <property type="match status" value="1"/>
</dbReference>
<accession>X0W6N4</accession>
<protein>
    <recommendedName>
        <fullName evidence="1">Right handed beta helix domain-containing protein</fullName>
    </recommendedName>
</protein>
<dbReference type="SUPFAM" id="SSF51126">
    <property type="entry name" value="Pectin lyase-like"/>
    <property type="match status" value="1"/>
</dbReference>
<reference evidence="2" key="1">
    <citation type="journal article" date="2014" name="Front. Microbiol.">
        <title>High frequency of phylogenetically diverse reductive dehalogenase-homologous genes in deep subseafloor sedimentary metagenomes.</title>
        <authorList>
            <person name="Kawai M."/>
            <person name="Futagami T."/>
            <person name="Toyoda A."/>
            <person name="Takaki Y."/>
            <person name="Nishi S."/>
            <person name="Hori S."/>
            <person name="Arai W."/>
            <person name="Tsubouchi T."/>
            <person name="Morono Y."/>
            <person name="Uchiyama I."/>
            <person name="Ito T."/>
            <person name="Fujiyama A."/>
            <person name="Inagaki F."/>
            <person name="Takami H."/>
        </authorList>
    </citation>
    <scope>NUCLEOTIDE SEQUENCE</scope>
    <source>
        <strain evidence="2">Expedition CK06-06</strain>
    </source>
</reference>
<dbReference type="InterPro" id="IPR008979">
    <property type="entry name" value="Galactose-bd-like_sf"/>
</dbReference>
<dbReference type="SUPFAM" id="SSF49785">
    <property type="entry name" value="Galactose-binding domain-like"/>
    <property type="match status" value="1"/>
</dbReference>
<feature type="domain" description="Right handed beta helix" evidence="1">
    <location>
        <begin position="105"/>
        <end position="255"/>
    </location>
</feature>
<dbReference type="InterPro" id="IPR011050">
    <property type="entry name" value="Pectin_lyase_fold/virulence"/>
</dbReference>
<dbReference type="EMBL" id="BARS01039441">
    <property type="protein sequence ID" value="GAG18927.1"/>
    <property type="molecule type" value="Genomic_DNA"/>
</dbReference>
<gene>
    <name evidence="2" type="ORF">S01H1_60220</name>
</gene>
<sequence length="255" mass="28377">GSPTLNQRSSEEVAKGTYSRKFTADEVDEGIQSDTFTQENNFYSYSVWVFSTSETSINIIATDGSGGNPDEENHTIYPNKWSWIRGGFQGSSGSSGYIAFRSTDSSGTYYIDNVRIQNNDEPAIFLDGKDYIKIDGFDFVEVGQGFILQDGADYNEITNCLFENLNSDFYYTLNRIWDSGGVAVSTYNWIHNCTFANSGTVYWDGSGCDDRGDVLRVGNDPPDASSYNLIEDNVWYGGGHSLLYVATQNNTIRNN</sequence>
<proteinExistence type="predicted"/>
<dbReference type="AlphaFoldDB" id="X0W6N4"/>
<feature type="non-terminal residue" evidence="2">
    <location>
        <position position="1"/>
    </location>
</feature>
<name>X0W6N4_9ZZZZ</name>
<organism evidence="2">
    <name type="scientific">marine sediment metagenome</name>
    <dbReference type="NCBI Taxonomy" id="412755"/>
    <lineage>
        <taxon>unclassified sequences</taxon>
        <taxon>metagenomes</taxon>
        <taxon>ecological metagenomes</taxon>
    </lineage>
</organism>
<evidence type="ECO:0000259" key="1">
    <source>
        <dbReference type="Pfam" id="PF13229"/>
    </source>
</evidence>
<evidence type="ECO:0000313" key="2">
    <source>
        <dbReference type="EMBL" id="GAG18927.1"/>
    </source>
</evidence>
<comment type="caution">
    <text evidence="2">The sequence shown here is derived from an EMBL/GenBank/DDBJ whole genome shotgun (WGS) entry which is preliminary data.</text>
</comment>
<dbReference type="InterPro" id="IPR039448">
    <property type="entry name" value="Beta_helix"/>
</dbReference>
<dbReference type="Gene3D" id="2.60.120.260">
    <property type="entry name" value="Galactose-binding domain-like"/>
    <property type="match status" value="1"/>
</dbReference>